<dbReference type="Proteomes" id="UP000654401">
    <property type="component" value="Unassembled WGS sequence"/>
</dbReference>
<accession>A0A8J6P7Y9</accession>
<proteinExistence type="predicted"/>
<dbReference type="Pfam" id="PF01381">
    <property type="entry name" value="HTH_3"/>
    <property type="match status" value="1"/>
</dbReference>
<protein>
    <submittedName>
        <fullName evidence="3">Helix-turn-helix transcriptional regulator</fullName>
    </submittedName>
</protein>
<name>A0A8J6P7Y9_9GAMM</name>
<comment type="caution">
    <text evidence="3">The sequence shown here is derived from an EMBL/GenBank/DDBJ whole genome shotgun (WGS) entry which is preliminary data.</text>
</comment>
<feature type="domain" description="HTH cro/C1-type" evidence="1">
    <location>
        <begin position="34"/>
        <end position="89"/>
    </location>
</feature>
<reference evidence="3 4" key="1">
    <citation type="submission" date="2020-08" db="EMBL/GenBank/DDBJ databases">
        <title>Bridging the membrane lipid divide: bacteria of the FCB group superphylum have the potential to synthesize archaeal ether lipids.</title>
        <authorList>
            <person name="Villanueva L."/>
            <person name="Von Meijenfeldt F.A.B."/>
            <person name="Westbye A.B."/>
            <person name="Yadav S."/>
            <person name="Hopmans E.C."/>
            <person name="Dutilh B.E."/>
            <person name="Sinninghe Damste J.S."/>
        </authorList>
    </citation>
    <scope>NUCLEOTIDE SEQUENCE [LARGE SCALE GENOMIC DNA]</scope>
    <source>
        <strain evidence="3">NIOZ-UU100</strain>
    </source>
</reference>
<dbReference type="AlphaFoldDB" id="A0A8J6P7Y9"/>
<organism evidence="3 4">
    <name type="scientific">Candidatus Thiopontia autotrophica</name>
    <dbReference type="NCBI Taxonomy" id="2841688"/>
    <lineage>
        <taxon>Bacteria</taxon>
        <taxon>Pseudomonadati</taxon>
        <taxon>Pseudomonadota</taxon>
        <taxon>Gammaproteobacteria</taxon>
        <taxon>Candidatus Thiopontia</taxon>
    </lineage>
</organism>
<dbReference type="PROSITE" id="PS50943">
    <property type="entry name" value="HTH_CROC1"/>
    <property type="match status" value="1"/>
</dbReference>
<evidence type="ECO:0000313" key="4">
    <source>
        <dbReference type="Proteomes" id="UP000654401"/>
    </source>
</evidence>
<dbReference type="InterPro" id="IPR001387">
    <property type="entry name" value="Cro/C1-type_HTH"/>
</dbReference>
<dbReference type="InterPro" id="IPR010982">
    <property type="entry name" value="Lambda_DNA-bd_dom_sf"/>
</dbReference>
<dbReference type="CDD" id="cd00093">
    <property type="entry name" value="HTH_XRE"/>
    <property type="match status" value="1"/>
</dbReference>
<dbReference type="EMBL" id="JACNFK010000024">
    <property type="protein sequence ID" value="MBC8519624.1"/>
    <property type="molecule type" value="Genomic_DNA"/>
</dbReference>
<sequence>MSSIAKLKKKWMKDPKVNEAFEEMEPEFEVAHALIAARVEAGLTQEEVAKRMGTTQSVVARLEGGRTLPSIKSLYRYAEATGTKPVIHLVHG</sequence>
<dbReference type="GO" id="GO:0003677">
    <property type="term" value="F:DNA binding"/>
    <property type="evidence" value="ECO:0007669"/>
    <property type="project" value="InterPro"/>
</dbReference>
<dbReference type="SUPFAM" id="SSF47413">
    <property type="entry name" value="lambda repressor-like DNA-binding domains"/>
    <property type="match status" value="1"/>
</dbReference>
<dbReference type="EMBL" id="JACNFK010000024">
    <property type="protein sequence ID" value="MBC8519627.1"/>
    <property type="molecule type" value="Genomic_DNA"/>
</dbReference>
<evidence type="ECO:0000313" key="2">
    <source>
        <dbReference type="EMBL" id="MBC8519624.1"/>
    </source>
</evidence>
<evidence type="ECO:0000259" key="1">
    <source>
        <dbReference type="PROSITE" id="PS50943"/>
    </source>
</evidence>
<dbReference type="SMART" id="SM00530">
    <property type="entry name" value="HTH_XRE"/>
    <property type="match status" value="1"/>
</dbReference>
<evidence type="ECO:0000313" key="3">
    <source>
        <dbReference type="EMBL" id="MBC8519627.1"/>
    </source>
</evidence>
<dbReference type="Gene3D" id="1.10.260.40">
    <property type="entry name" value="lambda repressor-like DNA-binding domains"/>
    <property type="match status" value="1"/>
</dbReference>
<gene>
    <name evidence="2" type="ORF">H8D24_04350</name>
    <name evidence="3" type="ORF">H8D24_04370</name>
</gene>